<sequence length="133" mass="15106">MVNKGKKAKRMPHTLLILTILLSSFTSSSPVKIINSFNNNTVGDGSFNNNANQFPGRFPSINNKRPPKLDYPGFSPHIYSYKKPSNEGYLLYIEQKKLTTYYIGSQGYLSDNLYNGIPPYYGYGQYPPFDFVD</sequence>
<evidence type="ECO:0000313" key="3">
    <source>
        <dbReference type="Proteomes" id="UP000267606"/>
    </source>
</evidence>
<feature type="chain" id="PRO_5044552639" evidence="1">
    <location>
        <begin position="31"/>
        <end position="133"/>
    </location>
</feature>
<dbReference type="WBParaSite" id="OFLC_0001113401-mRNA-1">
    <property type="protein sequence ID" value="OFLC_0001113401-mRNA-1"/>
    <property type="gene ID" value="OFLC_0001113401"/>
</dbReference>
<keyword evidence="3" id="KW-1185">Reference proteome</keyword>
<evidence type="ECO:0000313" key="2">
    <source>
        <dbReference type="EMBL" id="VDO74155.1"/>
    </source>
</evidence>
<dbReference type="EMBL" id="UZAJ01015686">
    <property type="protein sequence ID" value="VDO74155.1"/>
    <property type="molecule type" value="Genomic_DNA"/>
</dbReference>
<gene>
    <name evidence="2" type="ORF">OFLC_LOCUS11135</name>
</gene>
<reference evidence="4" key="1">
    <citation type="submission" date="2016-06" db="UniProtKB">
        <authorList>
            <consortium name="WormBaseParasite"/>
        </authorList>
    </citation>
    <scope>IDENTIFICATION</scope>
</reference>
<dbReference type="AlphaFoldDB" id="A0A183HUH2"/>
<feature type="signal peptide" evidence="1">
    <location>
        <begin position="1"/>
        <end position="30"/>
    </location>
</feature>
<keyword evidence="1" id="KW-0732">Signal</keyword>
<proteinExistence type="predicted"/>
<organism evidence="4">
    <name type="scientific">Onchocerca flexuosa</name>
    <dbReference type="NCBI Taxonomy" id="387005"/>
    <lineage>
        <taxon>Eukaryota</taxon>
        <taxon>Metazoa</taxon>
        <taxon>Ecdysozoa</taxon>
        <taxon>Nematoda</taxon>
        <taxon>Chromadorea</taxon>
        <taxon>Rhabditida</taxon>
        <taxon>Spirurina</taxon>
        <taxon>Spiruromorpha</taxon>
        <taxon>Filarioidea</taxon>
        <taxon>Onchocercidae</taxon>
        <taxon>Onchocerca</taxon>
    </lineage>
</organism>
<reference evidence="2 3" key="2">
    <citation type="submission" date="2018-11" db="EMBL/GenBank/DDBJ databases">
        <authorList>
            <consortium name="Pathogen Informatics"/>
        </authorList>
    </citation>
    <scope>NUCLEOTIDE SEQUENCE [LARGE SCALE GENOMIC DNA]</scope>
</reference>
<evidence type="ECO:0000313" key="4">
    <source>
        <dbReference type="WBParaSite" id="OFLC_0001113401-mRNA-1"/>
    </source>
</evidence>
<dbReference type="Proteomes" id="UP000267606">
    <property type="component" value="Unassembled WGS sequence"/>
</dbReference>
<accession>A0A183HUH2</accession>
<protein>
    <submittedName>
        <fullName evidence="2 4">Uncharacterized protein</fullName>
    </submittedName>
</protein>
<evidence type="ECO:0000256" key="1">
    <source>
        <dbReference type="SAM" id="SignalP"/>
    </source>
</evidence>
<name>A0A183HUH2_9BILA</name>